<protein>
    <recommendedName>
        <fullName evidence="3">amidase</fullName>
        <ecNumber evidence="3">3.5.1.4</ecNumber>
    </recommendedName>
</protein>
<dbReference type="InterPro" id="IPR020556">
    <property type="entry name" value="Amidase_CS"/>
</dbReference>
<dbReference type="Pfam" id="PF01425">
    <property type="entry name" value="Amidase"/>
    <property type="match status" value="1"/>
</dbReference>
<gene>
    <name evidence="9" type="ORF">K437DRAFT_219264</name>
</gene>
<feature type="binding site" evidence="6">
    <location>
        <position position="234"/>
    </location>
    <ligand>
        <name>substrate</name>
    </ligand>
</feature>
<evidence type="ECO:0000256" key="2">
    <source>
        <dbReference type="ARBA" id="ARBA00009199"/>
    </source>
</evidence>
<feature type="binding site" evidence="6">
    <location>
        <begin position="255"/>
        <end position="258"/>
    </location>
    <ligand>
        <name>substrate</name>
    </ligand>
</feature>
<sequence length="574" mass="61725">MTTSDAAPPFQPVAQQKQRDRDAKIPAEWRLPPSLLDSLHIPPSAKIGTASPLPCPVDVRKVNVRDVPRTCGILTEKEVDIVGLNPVQLVHRLHVARDLSAFEVAQAFCKSAAVAHQLTNCLTEILFDEALARAQQVDDYLVQHGKPIGSLAGVPISIKDNFRIKGHDATLGFACWANEPDTYDSTLITILRDAGAILYCKTNVPTAMMIAETLNNLWGRTLNPYNLATSCGGSSGGEGALIALRGSPLGVGTDIGGSIRIPAALCGLYSLKPSFGRFPTHNARSGMAGQEAVNSINGPMTTSLDAIELFASAVVGSQPWLVDPKCVPIPWKPVGDIERKLPQKGLVFGLLRHNGVVRPTPPVARALEMTAKALEQAGHEVVVWHVESNEFADAARILEAFFAAEGRHGIRNLLLQGGEGDHWVKGLNPVVKPLTLKEIWDLQAERSTWSASILAHWSRIKGSSGRLMDALISPATPYAGVPHDTFTHVAYTGAWNLTDQPGVTIPITVADAYVDDGQNEAFLSEVDQKAWSSYDAKLVDGSPVAIQLIGRRLQEETLLALAKVVDAAACLRSI</sequence>
<dbReference type="GO" id="GO:0004040">
    <property type="term" value="F:amidase activity"/>
    <property type="evidence" value="ECO:0007669"/>
    <property type="project" value="UniProtKB-EC"/>
</dbReference>
<evidence type="ECO:0000256" key="3">
    <source>
        <dbReference type="ARBA" id="ARBA00012922"/>
    </source>
</evidence>
<evidence type="ECO:0000256" key="5">
    <source>
        <dbReference type="PIRSR" id="PIRSR001221-1"/>
    </source>
</evidence>
<dbReference type="PROSITE" id="PS00571">
    <property type="entry name" value="AMIDASES"/>
    <property type="match status" value="1"/>
</dbReference>
<feature type="active site" description="Acyl-ester intermediate" evidence="5">
    <location>
        <position position="258"/>
    </location>
</feature>
<dbReference type="OrthoDB" id="6428749at2759"/>
<feature type="binding site" evidence="6">
    <location>
        <position position="208"/>
    </location>
    <ligand>
        <name>substrate</name>
    </ligand>
</feature>
<evidence type="ECO:0000256" key="6">
    <source>
        <dbReference type="PIRSR" id="PIRSR001221-2"/>
    </source>
</evidence>
<evidence type="ECO:0000256" key="4">
    <source>
        <dbReference type="ARBA" id="ARBA00022801"/>
    </source>
</evidence>
<comment type="similarity">
    <text evidence="2">Belongs to the amidase family.</text>
</comment>
<dbReference type="InParanoid" id="A0A066WL67"/>
<dbReference type="HOGENOM" id="CLU_009600_9_2_1"/>
<dbReference type="Gene3D" id="3.90.1300.10">
    <property type="entry name" value="Amidase signature (AS) domain"/>
    <property type="match status" value="1"/>
</dbReference>
<evidence type="ECO:0000313" key="9">
    <source>
        <dbReference type="EMBL" id="KDN53323.1"/>
    </source>
</evidence>
<dbReference type="STRING" id="1037660.A0A066WL67"/>
<proteinExistence type="inferred from homology"/>
<comment type="catalytic activity">
    <reaction evidence="1">
        <text>a monocarboxylic acid amide + H2O = a monocarboxylate + NH4(+)</text>
        <dbReference type="Rhea" id="RHEA:12020"/>
        <dbReference type="ChEBI" id="CHEBI:15377"/>
        <dbReference type="ChEBI" id="CHEBI:28938"/>
        <dbReference type="ChEBI" id="CHEBI:35757"/>
        <dbReference type="ChEBI" id="CHEBI:83628"/>
        <dbReference type="EC" id="3.5.1.4"/>
    </reaction>
</comment>
<evidence type="ECO:0000256" key="1">
    <source>
        <dbReference type="ARBA" id="ARBA00001311"/>
    </source>
</evidence>
<dbReference type="PIRSF" id="PIRSF001221">
    <property type="entry name" value="Amidase_fungi"/>
    <property type="match status" value="1"/>
</dbReference>
<feature type="domain" description="Amidase" evidence="8">
    <location>
        <begin position="103"/>
        <end position="559"/>
    </location>
</feature>
<feature type="active site" description="Charge relay system" evidence="5">
    <location>
        <position position="234"/>
    </location>
</feature>
<dbReference type="OMA" id="EPWRPEM"/>
<dbReference type="SUPFAM" id="SSF75304">
    <property type="entry name" value="Amidase signature (AS) enzymes"/>
    <property type="match status" value="1"/>
</dbReference>
<keyword evidence="4" id="KW-0378">Hydrolase</keyword>
<comment type="caution">
    <text evidence="9">The sequence shown here is derived from an EMBL/GenBank/DDBJ whole genome shotgun (WGS) entry which is preliminary data.</text>
</comment>
<dbReference type="Proteomes" id="UP000027361">
    <property type="component" value="Unassembled WGS sequence"/>
</dbReference>
<dbReference type="InterPro" id="IPR036928">
    <property type="entry name" value="AS_sf"/>
</dbReference>
<dbReference type="FunCoup" id="A0A066WL67">
    <property type="interactions" value="41"/>
</dbReference>
<keyword evidence="10" id="KW-1185">Reference proteome</keyword>
<dbReference type="EMBL" id="JMSN01000003">
    <property type="protein sequence ID" value="KDN53323.1"/>
    <property type="molecule type" value="Genomic_DNA"/>
</dbReference>
<dbReference type="AlphaFoldDB" id="A0A066WL67"/>
<dbReference type="EC" id="3.5.1.4" evidence="3"/>
<dbReference type="PANTHER" id="PTHR46072:SF11">
    <property type="entry name" value="AMIDASE-RELATED"/>
    <property type="match status" value="1"/>
</dbReference>
<dbReference type="GeneID" id="25262229"/>
<dbReference type="PANTHER" id="PTHR46072">
    <property type="entry name" value="AMIDASE-RELATED-RELATED"/>
    <property type="match status" value="1"/>
</dbReference>
<evidence type="ECO:0000313" key="10">
    <source>
        <dbReference type="Proteomes" id="UP000027361"/>
    </source>
</evidence>
<feature type="region of interest" description="Disordered" evidence="7">
    <location>
        <begin position="1"/>
        <end position="24"/>
    </location>
</feature>
<dbReference type="InterPro" id="IPR023631">
    <property type="entry name" value="Amidase_dom"/>
</dbReference>
<name>A0A066WL67_TILAU</name>
<feature type="active site" description="Charge relay system" evidence="5">
    <location>
        <position position="159"/>
    </location>
</feature>
<accession>A0A066WL67</accession>
<organism evidence="9 10">
    <name type="scientific">Tilletiaria anomala (strain ATCC 24038 / CBS 436.72 / UBC 951)</name>
    <dbReference type="NCBI Taxonomy" id="1037660"/>
    <lineage>
        <taxon>Eukaryota</taxon>
        <taxon>Fungi</taxon>
        <taxon>Dikarya</taxon>
        <taxon>Basidiomycota</taxon>
        <taxon>Ustilaginomycotina</taxon>
        <taxon>Exobasidiomycetes</taxon>
        <taxon>Georgefischeriales</taxon>
        <taxon>Tilletiariaceae</taxon>
        <taxon>Tilletiaria</taxon>
    </lineage>
</organism>
<evidence type="ECO:0000256" key="7">
    <source>
        <dbReference type="SAM" id="MobiDB-lite"/>
    </source>
</evidence>
<reference evidence="9 10" key="1">
    <citation type="submission" date="2014-05" db="EMBL/GenBank/DDBJ databases">
        <title>Draft genome sequence of a rare smut relative, Tilletiaria anomala UBC 951.</title>
        <authorList>
            <consortium name="DOE Joint Genome Institute"/>
            <person name="Toome M."/>
            <person name="Kuo A."/>
            <person name="Henrissat B."/>
            <person name="Lipzen A."/>
            <person name="Tritt A."/>
            <person name="Yoshinaga Y."/>
            <person name="Zane M."/>
            <person name="Barry K."/>
            <person name="Grigoriev I.V."/>
            <person name="Spatafora J.W."/>
            <person name="Aimea M.C."/>
        </authorList>
    </citation>
    <scope>NUCLEOTIDE SEQUENCE [LARGE SCALE GENOMIC DNA]</scope>
    <source>
        <strain evidence="9 10">UBC 951</strain>
    </source>
</reference>
<evidence type="ECO:0000259" key="8">
    <source>
        <dbReference type="Pfam" id="PF01425"/>
    </source>
</evidence>
<dbReference type="RefSeq" id="XP_013246162.1">
    <property type="nucleotide sequence ID" value="XM_013390708.1"/>
</dbReference>